<accession>A0A2P2J302</accession>
<evidence type="ECO:0000313" key="1">
    <source>
        <dbReference type="EMBL" id="MBW87906.1"/>
    </source>
</evidence>
<dbReference type="EMBL" id="GGEC01007423">
    <property type="protein sequence ID" value="MBW87906.1"/>
    <property type="molecule type" value="Transcribed_RNA"/>
</dbReference>
<reference evidence="1" key="1">
    <citation type="submission" date="2018-02" db="EMBL/GenBank/DDBJ databases">
        <title>Rhizophora mucronata_Transcriptome.</title>
        <authorList>
            <person name="Meera S.P."/>
            <person name="Sreeshan A."/>
            <person name="Augustine A."/>
        </authorList>
    </citation>
    <scope>NUCLEOTIDE SEQUENCE</scope>
    <source>
        <tissue evidence="1">Leaf</tissue>
    </source>
</reference>
<name>A0A2P2J302_RHIMU</name>
<proteinExistence type="predicted"/>
<sequence length="43" mass="5036">MSYKTQLLLSFGQFSVKNLLPSAGHFIFFFCNFKNRQYISAKL</sequence>
<protein>
    <submittedName>
        <fullName evidence="1">Uncharacterized protein</fullName>
    </submittedName>
</protein>
<dbReference type="AlphaFoldDB" id="A0A2P2J302"/>
<organism evidence="1">
    <name type="scientific">Rhizophora mucronata</name>
    <name type="common">Asiatic mangrove</name>
    <dbReference type="NCBI Taxonomy" id="61149"/>
    <lineage>
        <taxon>Eukaryota</taxon>
        <taxon>Viridiplantae</taxon>
        <taxon>Streptophyta</taxon>
        <taxon>Embryophyta</taxon>
        <taxon>Tracheophyta</taxon>
        <taxon>Spermatophyta</taxon>
        <taxon>Magnoliopsida</taxon>
        <taxon>eudicotyledons</taxon>
        <taxon>Gunneridae</taxon>
        <taxon>Pentapetalae</taxon>
        <taxon>rosids</taxon>
        <taxon>fabids</taxon>
        <taxon>Malpighiales</taxon>
        <taxon>Rhizophoraceae</taxon>
        <taxon>Rhizophora</taxon>
    </lineage>
</organism>